<proteinExistence type="predicted"/>
<dbReference type="GO" id="GO:0005524">
    <property type="term" value="F:ATP binding"/>
    <property type="evidence" value="ECO:0007669"/>
    <property type="project" value="UniProtKB-UniRule"/>
</dbReference>
<dbReference type="EMBL" id="PEZT01000024">
    <property type="protein sequence ID" value="PIS08932.1"/>
    <property type="molecule type" value="Genomic_DNA"/>
</dbReference>
<dbReference type="InterPro" id="IPR000719">
    <property type="entry name" value="Prot_kinase_dom"/>
</dbReference>
<comment type="caution">
    <text evidence="7">The sequence shown here is derived from an EMBL/GenBank/DDBJ whole genome shotgun (WGS) entry which is preliminary data.</text>
</comment>
<dbReference type="GO" id="GO:0016020">
    <property type="term" value="C:membrane"/>
    <property type="evidence" value="ECO:0007669"/>
    <property type="project" value="TreeGrafter"/>
</dbReference>
<protein>
    <recommendedName>
        <fullName evidence="6">Protein kinase domain-containing protein</fullName>
    </recommendedName>
</protein>
<dbReference type="SMART" id="SM00220">
    <property type="entry name" value="S_TKc"/>
    <property type="match status" value="1"/>
</dbReference>
<dbReference type="GO" id="GO:0000407">
    <property type="term" value="C:phagophore assembly site"/>
    <property type="evidence" value="ECO:0007669"/>
    <property type="project" value="TreeGrafter"/>
</dbReference>
<dbReference type="InterPro" id="IPR011009">
    <property type="entry name" value="Kinase-like_dom_sf"/>
</dbReference>
<dbReference type="SUPFAM" id="SSF56112">
    <property type="entry name" value="Protein kinase-like (PK-like)"/>
    <property type="match status" value="1"/>
</dbReference>
<evidence type="ECO:0000256" key="2">
    <source>
        <dbReference type="ARBA" id="ARBA00022741"/>
    </source>
</evidence>
<accession>A0A2H0W8E2</accession>
<dbReference type="Pfam" id="PF00069">
    <property type="entry name" value="Pkinase"/>
    <property type="match status" value="1"/>
</dbReference>
<evidence type="ECO:0000256" key="1">
    <source>
        <dbReference type="ARBA" id="ARBA00022679"/>
    </source>
</evidence>
<feature type="binding site" evidence="5">
    <location>
        <position position="405"/>
    </location>
    <ligand>
        <name>ATP</name>
        <dbReference type="ChEBI" id="CHEBI:30616"/>
    </ligand>
</feature>
<organism evidence="7 8">
    <name type="scientific">Candidatus Beckwithbacteria bacterium CG10_big_fil_rev_8_21_14_0_10_34_10</name>
    <dbReference type="NCBI Taxonomy" id="1974495"/>
    <lineage>
        <taxon>Bacteria</taxon>
        <taxon>Candidatus Beckwithiibacteriota</taxon>
    </lineage>
</organism>
<dbReference type="AlphaFoldDB" id="A0A2H0W8E2"/>
<evidence type="ECO:0000256" key="5">
    <source>
        <dbReference type="PROSITE-ProRule" id="PRU10141"/>
    </source>
</evidence>
<feature type="domain" description="Protein kinase" evidence="6">
    <location>
        <begin position="377"/>
        <end position="785"/>
    </location>
</feature>
<dbReference type="PROSITE" id="PS00107">
    <property type="entry name" value="PROTEIN_KINASE_ATP"/>
    <property type="match status" value="1"/>
</dbReference>
<dbReference type="Gene3D" id="1.10.510.10">
    <property type="entry name" value="Transferase(Phosphotransferase) domain 1"/>
    <property type="match status" value="1"/>
</dbReference>
<keyword evidence="3" id="KW-0418">Kinase</keyword>
<dbReference type="InterPro" id="IPR045269">
    <property type="entry name" value="Atg1-like"/>
</dbReference>
<keyword evidence="2 5" id="KW-0547">Nucleotide-binding</keyword>
<dbReference type="GO" id="GO:0005776">
    <property type="term" value="C:autophagosome"/>
    <property type="evidence" value="ECO:0007669"/>
    <property type="project" value="TreeGrafter"/>
</dbReference>
<keyword evidence="4 5" id="KW-0067">ATP-binding</keyword>
<dbReference type="InterPro" id="IPR017441">
    <property type="entry name" value="Protein_kinase_ATP_BS"/>
</dbReference>
<dbReference type="Gene3D" id="3.30.200.20">
    <property type="entry name" value="Phosphorylase Kinase, domain 1"/>
    <property type="match status" value="1"/>
</dbReference>
<evidence type="ECO:0000256" key="4">
    <source>
        <dbReference type="ARBA" id="ARBA00022840"/>
    </source>
</evidence>
<dbReference type="CDD" id="cd14014">
    <property type="entry name" value="STKc_PknB_like"/>
    <property type="match status" value="1"/>
</dbReference>
<name>A0A2H0W8E2_9BACT</name>
<dbReference type="GO" id="GO:0004674">
    <property type="term" value="F:protein serine/threonine kinase activity"/>
    <property type="evidence" value="ECO:0007669"/>
    <property type="project" value="InterPro"/>
</dbReference>
<evidence type="ECO:0000313" key="7">
    <source>
        <dbReference type="EMBL" id="PIS08932.1"/>
    </source>
</evidence>
<dbReference type="GO" id="GO:0005829">
    <property type="term" value="C:cytosol"/>
    <property type="evidence" value="ECO:0007669"/>
    <property type="project" value="TreeGrafter"/>
</dbReference>
<sequence>MMETNESLSPINQLDKNFNEYSLAYLRLTGKARELANKTQASEKLDSDWQTQIQESMTDLRPFFKETGLKVVTNFINQEQETQKWWEDFDEREKHGLLEKLGVAGDKASIERIAGGLAVVLSPKDFQRLAATRMFKDGEIVTDPELISNQLKMTPEAGFLVDQKDIPQDLDLPKGARLCFVLKSGFKSQKRNYVNQAIFHEENEIIGEIIDEAILNDSRVKKLDNLAETVDLKNLVGEEFYQEVLTPVLHDLASHLAEGNTNISLGAMGITPEDKGKYPEGINFIQGIITGVKKQLEDEKRSPLDLGVIVQGGTLRPENLLKYLHQEENFEDILKKTEINDKDFRGISFDSEKKGRFVFNTATLRPGDILTLDNIDYVIKRPIGQGAFGVVYEASTNNGKKVAVKEIIFEAPQALFASGATAGALFEGFINKQTDPDNPDPFILIDQLKSYLRPQPEDKHFSQHEFARNYLQYLDDYLKDNLTPNVRQYLNSGQDKLCFSRFDRHTGESIVYHKLQKQDIIKTLKQAIINFPSSAGSLRDTLGTAVGMFTRESEVLHTLYGIPGIAGSLGLVQSRIYEEANPRYDCFYMIQDFAEGEDLRDYLQNHQWNLQEKIDFAISFLKTLGEVHKKGIIHKDIKPENIKVDQQGKAVIMDFGIAKSRLSEMAAADKLGIRKGTTQMGTIVYNSLEHIVGRTDARSDIYSTGMLLFEILTGEDVQQTMEQFGPAGIKERRRYVENKLSQKDIRGQRVYPLDLQQIILKAIEEKPADRFQSAEEMVVALESSLKVINDKQKRVVFNSPDSDIPCYWNPVEQLKAIEAKRILGKDFLGIEAVRNMEFELRNLGVDISFDLDILGDLQSVPEIPYSFKDLEIAKQNGEMLVLRAQTMEVRRNGERVTIANFREIFSKDPLGLKYSLFDPNFWYKNEQFANTMEIKLGWSLVKKEVLAGSLDTTWDYQEQLLRQYGDDLKKLGADHFYVKRRTAMEATWDTILYYINTGNSLLVACDWGQSSILNKKVYAGHFLLNGFGIYCSSPNNKDGLVGVCPCR</sequence>
<evidence type="ECO:0000259" key="6">
    <source>
        <dbReference type="PROSITE" id="PS50011"/>
    </source>
</evidence>
<dbReference type="PROSITE" id="PS50011">
    <property type="entry name" value="PROTEIN_KINASE_DOM"/>
    <property type="match status" value="1"/>
</dbReference>
<dbReference type="PANTHER" id="PTHR24348:SF22">
    <property type="entry name" value="NON-SPECIFIC SERINE_THREONINE PROTEIN KINASE"/>
    <property type="match status" value="1"/>
</dbReference>
<reference evidence="8" key="1">
    <citation type="submission" date="2017-09" db="EMBL/GenBank/DDBJ databases">
        <title>Depth-based differentiation of microbial function through sediment-hosted aquifers and enrichment of novel symbionts in the deep terrestrial subsurface.</title>
        <authorList>
            <person name="Probst A.J."/>
            <person name="Ladd B."/>
            <person name="Jarett J.K."/>
            <person name="Geller-Mcgrath D.E."/>
            <person name="Sieber C.M.K."/>
            <person name="Emerson J.B."/>
            <person name="Anantharaman K."/>
            <person name="Thomas B.C."/>
            <person name="Malmstrom R."/>
            <person name="Stieglmeier M."/>
            <person name="Klingl A."/>
            <person name="Woyke T."/>
            <person name="Ryan C.M."/>
            <person name="Banfield J.F."/>
        </authorList>
    </citation>
    <scope>NUCLEOTIDE SEQUENCE [LARGE SCALE GENOMIC DNA]</scope>
</reference>
<dbReference type="Proteomes" id="UP000230093">
    <property type="component" value="Unassembled WGS sequence"/>
</dbReference>
<gene>
    <name evidence="7" type="ORF">COT75_04250</name>
</gene>
<evidence type="ECO:0000313" key="8">
    <source>
        <dbReference type="Proteomes" id="UP000230093"/>
    </source>
</evidence>
<evidence type="ECO:0000256" key="3">
    <source>
        <dbReference type="ARBA" id="ARBA00022777"/>
    </source>
</evidence>
<dbReference type="PANTHER" id="PTHR24348">
    <property type="entry name" value="SERINE/THREONINE-PROTEIN KINASE UNC-51-RELATED"/>
    <property type="match status" value="1"/>
</dbReference>
<keyword evidence="1" id="KW-0808">Transferase</keyword>